<proteinExistence type="inferred from homology"/>
<dbReference type="AlphaFoldDB" id="A0A6J6SL32"/>
<dbReference type="SUPFAM" id="SSF51735">
    <property type="entry name" value="NAD(P)-binding Rossmann-fold domains"/>
    <property type="match status" value="1"/>
</dbReference>
<dbReference type="Pfam" id="PF13561">
    <property type="entry name" value="adh_short_C2"/>
    <property type="match status" value="1"/>
</dbReference>
<dbReference type="PANTHER" id="PTHR42879">
    <property type="entry name" value="3-OXOACYL-(ACYL-CARRIER-PROTEIN) REDUCTASE"/>
    <property type="match status" value="1"/>
</dbReference>
<reference evidence="2" key="1">
    <citation type="submission" date="2020-05" db="EMBL/GenBank/DDBJ databases">
        <authorList>
            <person name="Chiriac C."/>
            <person name="Salcher M."/>
            <person name="Ghai R."/>
            <person name="Kavagutti S V."/>
        </authorList>
    </citation>
    <scope>NUCLEOTIDE SEQUENCE</scope>
</reference>
<comment type="similarity">
    <text evidence="1">Belongs to the short-chain dehydrogenases/reductases (SDR) family.</text>
</comment>
<dbReference type="PRINTS" id="PR00081">
    <property type="entry name" value="GDHRDH"/>
</dbReference>
<dbReference type="Gene3D" id="3.40.50.720">
    <property type="entry name" value="NAD(P)-binding Rossmann-like Domain"/>
    <property type="match status" value="1"/>
</dbReference>
<dbReference type="InterPro" id="IPR050259">
    <property type="entry name" value="SDR"/>
</dbReference>
<dbReference type="EMBL" id="CAEZYK010000129">
    <property type="protein sequence ID" value="CAB4735470.1"/>
    <property type="molecule type" value="Genomic_DNA"/>
</dbReference>
<sequence>MSETAKRVALVADASFYVGPSLARELARREHNLVLGDPAEGLVDELTALGVEVEAVLGVRNLADPESAQKLVVAAQARFGRIDSAAAFSGRVVTGKFLDSTLEDLHSVVQGCLEAPYHFLKAVVPVMVEQGDGQVLVMTSATAARPSRGASLYSSARAGATMMVKNVAAEVARNGVQVNAVGTNFMDFPEFLRASGANDPEIRARIEAAVPLGRLGTVEEFASFCMPFIDGTSKFTTGQFIAYAGGWA</sequence>
<evidence type="ECO:0000256" key="1">
    <source>
        <dbReference type="ARBA" id="ARBA00006484"/>
    </source>
</evidence>
<dbReference type="InterPro" id="IPR002347">
    <property type="entry name" value="SDR_fam"/>
</dbReference>
<protein>
    <submittedName>
        <fullName evidence="2">Unannotated protein</fullName>
    </submittedName>
</protein>
<accession>A0A6J6SL32</accession>
<evidence type="ECO:0000313" key="2">
    <source>
        <dbReference type="EMBL" id="CAB4735470.1"/>
    </source>
</evidence>
<dbReference type="InterPro" id="IPR036291">
    <property type="entry name" value="NAD(P)-bd_dom_sf"/>
</dbReference>
<gene>
    <name evidence="2" type="ORF">UFOPK2683_01555</name>
</gene>
<name>A0A6J6SL32_9ZZZZ</name>
<organism evidence="2">
    <name type="scientific">freshwater metagenome</name>
    <dbReference type="NCBI Taxonomy" id="449393"/>
    <lineage>
        <taxon>unclassified sequences</taxon>
        <taxon>metagenomes</taxon>
        <taxon>ecological metagenomes</taxon>
    </lineage>
</organism>